<name>A0A5B7KLN6_PORTR</name>
<evidence type="ECO:0000313" key="2">
    <source>
        <dbReference type="EMBL" id="MPD06248.1"/>
    </source>
</evidence>
<reference evidence="2 3" key="1">
    <citation type="submission" date="2019-05" db="EMBL/GenBank/DDBJ databases">
        <title>Another draft genome of Portunus trituberculatus and its Hox gene families provides insights of decapod evolution.</title>
        <authorList>
            <person name="Jeong J.-H."/>
            <person name="Song I."/>
            <person name="Kim S."/>
            <person name="Choi T."/>
            <person name="Kim D."/>
            <person name="Ryu S."/>
            <person name="Kim W."/>
        </authorList>
    </citation>
    <scope>NUCLEOTIDE SEQUENCE [LARGE SCALE GENOMIC DNA]</scope>
    <source>
        <tissue evidence="2">Muscle</tissue>
    </source>
</reference>
<organism evidence="2 3">
    <name type="scientific">Portunus trituberculatus</name>
    <name type="common">Swimming crab</name>
    <name type="synonym">Neptunus trituberculatus</name>
    <dbReference type="NCBI Taxonomy" id="210409"/>
    <lineage>
        <taxon>Eukaryota</taxon>
        <taxon>Metazoa</taxon>
        <taxon>Ecdysozoa</taxon>
        <taxon>Arthropoda</taxon>
        <taxon>Crustacea</taxon>
        <taxon>Multicrustacea</taxon>
        <taxon>Malacostraca</taxon>
        <taxon>Eumalacostraca</taxon>
        <taxon>Eucarida</taxon>
        <taxon>Decapoda</taxon>
        <taxon>Pleocyemata</taxon>
        <taxon>Brachyura</taxon>
        <taxon>Eubrachyura</taxon>
        <taxon>Portunoidea</taxon>
        <taxon>Portunidae</taxon>
        <taxon>Portuninae</taxon>
        <taxon>Portunus</taxon>
    </lineage>
</organism>
<comment type="caution">
    <text evidence="2">The sequence shown here is derived from an EMBL/GenBank/DDBJ whole genome shotgun (WGS) entry which is preliminary data.</text>
</comment>
<evidence type="ECO:0000313" key="3">
    <source>
        <dbReference type="Proteomes" id="UP000324222"/>
    </source>
</evidence>
<proteinExistence type="predicted"/>
<sequence length="68" mass="7649">MSTSRLEIIHDSHDPNHVQERCDGGNGDTPSRRHLAAQPMSVYPLVLQPITSLGTEPRQEGKFKVKRK</sequence>
<feature type="region of interest" description="Disordered" evidence="1">
    <location>
        <begin position="1"/>
        <end position="29"/>
    </location>
</feature>
<protein>
    <submittedName>
        <fullName evidence="2">Uncharacterized protein</fullName>
    </submittedName>
</protein>
<dbReference type="Proteomes" id="UP000324222">
    <property type="component" value="Unassembled WGS sequence"/>
</dbReference>
<dbReference type="EMBL" id="VSRR010150123">
    <property type="protein sequence ID" value="MPD06248.1"/>
    <property type="molecule type" value="Genomic_DNA"/>
</dbReference>
<gene>
    <name evidence="2" type="ORF">E2C01_102048</name>
</gene>
<accession>A0A5B7KLN6</accession>
<evidence type="ECO:0000256" key="1">
    <source>
        <dbReference type="SAM" id="MobiDB-lite"/>
    </source>
</evidence>
<dbReference type="AlphaFoldDB" id="A0A5B7KLN6"/>
<feature type="compositionally biased region" description="Basic and acidic residues" evidence="1">
    <location>
        <begin position="7"/>
        <end position="23"/>
    </location>
</feature>
<keyword evidence="3" id="KW-1185">Reference proteome</keyword>